<organism evidence="1 2">
    <name type="scientific">Eleutherodactylus coqui</name>
    <name type="common">Puerto Rican coqui</name>
    <dbReference type="NCBI Taxonomy" id="57060"/>
    <lineage>
        <taxon>Eukaryota</taxon>
        <taxon>Metazoa</taxon>
        <taxon>Chordata</taxon>
        <taxon>Craniata</taxon>
        <taxon>Vertebrata</taxon>
        <taxon>Euteleostomi</taxon>
        <taxon>Amphibia</taxon>
        <taxon>Batrachia</taxon>
        <taxon>Anura</taxon>
        <taxon>Neobatrachia</taxon>
        <taxon>Hyloidea</taxon>
        <taxon>Eleutherodactylidae</taxon>
        <taxon>Eleutherodactylinae</taxon>
        <taxon>Eleutherodactylus</taxon>
        <taxon>Eleutherodactylus</taxon>
    </lineage>
</organism>
<name>A0A8J6EVP1_ELECQ</name>
<accession>A0A8J6EVP1</accession>
<sequence length="98" mass="10875">MDRSTLQKFSVAILRIGHQYLGFGKHFYPVASVISHFRTCFAINELSIPGRQTYGQHNILISLTKVEQEFLKAVVMGEKLSMNAATCGAEAMSIPTVK</sequence>
<evidence type="ECO:0000313" key="2">
    <source>
        <dbReference type="Proteomes" id="UP000770717"/>
    </source>
</evidence>
<comment type="caution">
    <text evidence="1">The sequence shown here is derived from an EMBL/GenBank/DDBJ whole genome shotgun (WGS) entry which is preliminary data.</text>
</comment>
<proteinExistence type="predicted"/>
<reference evidence="1" key="1">
    <citation type="thesis" date="2020" institute="ProQuest LLC" country="789 East Eisenhower Parkway, Ann Arbor, MI, USA">
        <title>Comparative Genomics and Chromosome Evolution.</title>
        <authorList>
            <person name="Mudd A.B."/>
        </authorList>
    </citation>
    <scope>NUCLEOTIDE SEQUENCE</scope>
    <source>
        <strain evidence="1">HN-11 Male</strain>
        <tissue evidence="1">Kidney and liver</tissue>
    </source>
</reference>
<dbReference type="OrthoDB" id="10250414at2759"/>
<dbReference type="EMBL" id="WNTK01000010">
    <property type="protein sequence ID" value="KAG9476882.1"/>
    <property type="molecule type" value="Genomic_DNA"/>
</dbReference>
<gene>
    <name evidence="1" type="ORF">GDO78_002335</name>
</gene>
<dbReference type="AlphaFoldDB" id="A0A8J6EVP1"/>
<dbReference type="Proteomes" id="UP000770717">
    <property type="component" value="Unassembled WGS sequence"/>
</dbReference>
<evidence type="ECO:0000313" key="1">
    <source>
        <dbReference type="EMBL" id="KAG9476882.1"/>
    </source>
</evidence>
<keyword evidence="2" id="KW-1185">Reference proteome</keyword>
<protein>
    <submittedName>
        <fullName evidence="1">Uncharacterized protein</fullName>
    </submittedName>
</protein>